<evidence type="ECO:0000256" key="1">
    <source>
        <dbReference type="SAM" id="Coils"/>
    </source>
</evidence>
<accession>A0AB39CE59</accession>
<protein>
    <submittedName>
        <fullName evidence="2">Uncharacterized protein</fullName>
    </submittedName>
</protein>
<sequence>MQRLTSVIHHLYERGVLKTTEPTHDYRTYSYEYMGRLVKQPVTVGTQMKKSDLQRIVKNATEGVLEDMLTVAMLFNVGYGLPFEPERGVVWSRYAMMDAASEFDRECAYALKCADDAPDLSYPDAVIYPCLDVVRKIHDHKNVGTIKKGCSVLPRLKGVRVYLIYRTAPGVTPHLYAGFYHDKENYFLALDKLVQLGAPRYFGELRGKTTMQEYTPFGHNAMYVVAGTVYIPESKRNGDRIGQVFRQFLTDDTPPLTRSHFDIEHDVAAQREAEKTVNSLQRHNERMAAKGTPTSVEDLQKLMKARRQLEQMTERVKTADPDAEFKAYQEARPEARLRFVATELYRWNREGLKTVPMGRQQHLGMSSLGFYSLTHPALEFVGYVADETDVAKTVNMFEKALDAKVSALIIQPGVDATVRFVDVTRIDL</sequence>
<organism evidence="2">
    <name type="scientific">Pseudomonas phage HRDY3</name>
    <dbReference type="NCBI Taxonomy" id="3236930"/>
    <lineage>
        <taxon>Viruses</taxon>
    </lineage>
</organism>
<name>A0AB39CE59_9VIRU</name>
<reference evidence="2" key="1">
    <citation type="submission" date="2024-07" db="EMBL/GenBank/DDBJ databases">
        <authorList>
            <person name="Bringhurst R.M."/>
            <person name="Homer T.E."/>
        </authorList>
    </citation>
    <scope>NUCLEOTIDE SEQUENCE</scope>
</reference>
<evidence type="ECO:0000313" key="2">
    <source>
        <dbReference type="EMBL" id="XDJ15130.1"/>
    </source>
</evidence>
<keyword evidence="1" id="KW-0175">Coiled coil</keyword>
<feature type="coiled-coil region" evidence="1">
    <location>
        <begin position="270"/>
        <end position="319"/>
    </location>
</feature>
<dbReference type="EMBL" id="PQ015379">
    <property type="protein sequence ID" value="XDJ15130.1"/>
    <property type="molecule type" value="Genomic_DNA"/>
</dbReference>
<proteinExistence type="predicted"/>